<sequence>MLFRGMDVPAQRRRYAQPFPAHELVLSQLISDIDKRLGPGRSLGMLGLCHADEHHSADSGRRNLRRFKIEAVAGHTERPITHIGDTIYFGPSHASRLLQAVDIATFFLNRVRHTTETDPRARRSMAAIVGNIRSITVDEYVWTP</sequence>
<organism evidence="1 2">
    <name type="scientific">Brachybacterium nesterenkovii</name>
    <dbReference type="NCBI Taxonomy" id="47847"/>
    <lineage>
        <taxon>Bacteria</taxon>
        <taxon>Bacillati</taxon>
        <taxon>Actinomycetota</taxon>
        <taxon>Actinomycetes</taxon>
        <taxon>Micrococcales</taxon>
        <taxon>Dermabacteraceae</taxon>
        <taxon>Brachybacterium</taxon>
    </lineage>
</organism>
<dbReference type="AlphaFoldDB" id="A0A1X6X3T3"/>
<accession>A0A1X6X3T3</accession>
<dbReference type="Pfam" id="PF12686">
    <property type="entry name" value="DUF3800"/>
    <property type="match status" value="1"/>
</dbReference>
<evidence type="ECO:0000313" key="1">
    <source>
        <dbReference type="EMBL" id="SLM93472.1"/>
    </source>
</evidence>
<dbReference type="EMBL" id="FWFG01000086">
    <property type="protein sequence ID" value="SLM93472.1"/>
    <property type="molecule type" value="Genomic_DNA"/>
</dbReference>
<protein>
    <submittedName>
        <fullName evidence="1">Uncharacterized protein</fullName>
    </submittedName>
</protein>
<name>A0A1X6X3T3_9MICO</name>
<evidence type="ECO:0000313" key="2">
    <source>
        <dbReference type="Proteomes" id="UP000195981"/>
    </source>
</evidence>
<reference evidence="1 2" key="1">
    <citation type="submission" date="2017-02" db="EMBL/GenBank/DDBJ databases">
        <authorList>
            <person name="Peterson S.W."/>
        </authorList>
    </citation>
    <scope>NUCLEOTIDE SEQUENCE [LARGE SCALE GENOMIC DNA]</scope>
    <source>
        <strain evidence="1 2">CIP104813</strain>
    </source>
</reference>
<proteinExistence type="predicted"/>
<gene>
    <name evidence="1" type="ORF">FM110_09945</name>
</gene>
<dbReference type="InterPro" id="IPR024524">
    <property type="entry name" value="DUF3800"/>
</dbReference>
<keyword evidence="2" id="KW-1185">Reference proteome</keyword>
<dbReference type="Proteomes" id="UP000195981">
    <property type="component" value="Unassembled WGS sequence"/>
</dbReference>